<keyword evidence="2" id="KW-1185">Reference proteome</keyword>
<evidence type="ECO:0008006" key="3">
    <source>
        <dbReference type="Google" id="ProtNLM"/>
    </source>
</evidence>
<sequence>MSFTLNHETLPPELWLEIFAHLDERSYTTSYTPFQPLPGVGPEVDAKSAYTTVVLVCRNWHDWGISLLYRNLKIPTSDSSWTHSHPEYGRWVQRAILPSSSTLPDSQTRLPIEMLGLCPNMEVLIRPQLSQSTFEFDPLYLQLPSLKRLEWWDGVNNSLLSVLSAAPNLEYLFLGVEVFQPMNSIPDPTPEIHLPRLRTLRLRFGLSPSSRYLARAISKWSLPALDTLVVDGRMGLDEVWTSLGSRLRVVELGKDTSWPHGCLALRELNYNLRDSSLMRRKGLAYPSATTIGCHVASPLLGDLERSFLPLRSWFPDLQRLRIYGPLAGVLADERFQFPVKLQRVSNRGVYIVEIIDKNGLVVSTYRPES</sequence>
<protein>
    <recommendedName>
        <fullName evidence="3">F-box domain-containing protein</fullName>
    </recommendedName>
</protein>
<proteinExistence type="predicted"/>
<gene>
    <name evidence="1" type="ORF">B0H16DRAFT_1536797</name>
</gene>
<evidence type="ECO:0000313" key="1">
    <source>
        <dbReference type="EMBL" id="KAJ7757482.1"/>
    </source>
</evidence>
<name>A0AAD7NDI4_9AGAR</name>
<dbReference type="AlphaFoldDB" id="A0AAD7NDI4"/>
<accession>A0AAD7NDI4</accession>
<evidence type="ECO:0000313" key="2">
    <source>
        <dbReference type="Proteomes" id="UP001215598"/>
    </source>
</evidence>
<organism evidence="1 2">
    <name type="scientific">Mycena metata</name>
    <dbReference type="NCBI Taxonomy" id="1033252"/>
    <lineage>
        <taxon>Eukaryota</taxon>
        <taxon>Fungi</taxon>
        <taxon>Dikarya</taxon>
        <taxon>Basidiomycota</taxon>
        <taxon>Agaricomycotina</taxon>
        <taxon>Agaricomycetes</taxon>
        <taxon>Agaricomycetidae</taxon>
        <taxon>Agaricales</taxon>
        <taxon>Marasmiineae</taxon>
        <taxon>Mycenaceae</taxon>
        <taxon>Mycena</taxon>
    </lineage>
</organism>
<dbReference type="Proteomes" id="UP001215598">
    <property type="component" value="Unassembled WGS sequence"/>
</dbReference>
<comment type="caution">
    <text evidence="1">The sequence shown here is derived from an EMBL/GenBank/DDBJ whole genome shotgun (WGS) entry which is preliminary data.</text>
</comment>
<dbReference type="EMBL" id="JARKIB010000044">
    <property type="protein sequence ID" value="KAJ7757482.1"/>
    <property type="molecule type" value="Genomic_DNA"/>
</dbReference>
<reference evidence="1" key="1">
    <citation type="submission" date="2023-03" db="EMBL/GenBank/DDBJ databases">
        <title>Massive genome expansion in bonnet fungi (Mycena s.s.) driven by repeated elements and novel gene families across ecological guilds.</title>
        <authorList>
            <consortium name="Lawrence Berkeley National Laboratory"/>
            <person name="Harder C.B."/>
            <person name="Miyauchi S."/>
            <person name="Viragh M."/>
            <person name="Kuo A."/>
            <person name="Thoen E."/>
            <person name="Andreopoulos B."/>
            <person name="Lu D."/>
            <person name="Skrede I."/>
            <person name="Drula E."/>
            <person name="Henrissat B."/>
            <person name="Morin E."/>
            <person name="Kohler A."/>
            <person name="Barry K."/>
            <person name="LaButti K."/>
            <person name="Morin E."/>
            <person name="Salamov A."/>
            <person name="Lipzen A."/>
            <person name="Mereny Z."/>
            <person name="Hegedus B."/>
            <person name="Baldrian P."/>
            <person name="Stursova M."/>
            <person name="Weitz H."/>
            <person name="Taylor A."/>
            <person name="Grigoriev I.V."/>
            <person name="Nagy L.G."/>
            <person name="Martin F."/>
            <person name="Kauserud H."/>
        </authorList>
    </citation>
    <scope>NUCLEOTIDE SEQUENCE</scope>
    <source>
        <strain evidence="1">CBHHK182m</strain>
    </source>
</reference>